<dbReference type="EMBL" id="VWPK01000020">
    <property type="protein sequence ID" value="KAA5611502.1"/>
    <property type="molecule type" value="Genomic_DNA"/>
</dbReference>
<sequence>MLQLFSSERQRSVDDSLSRTFLDALELYRVGRSVPTPGNSGSYLIREVAFCLLPSRYDGASVEMHTLRSLRPRNGQGTEVLRFICGQADACGVTLTLKAWPYATEAVAQPMEQARLIRWYEKFGFRATRYGAMVRPPGNP</sequence>
<dbReference type="AlphaFoldDB" id="A0A5M6ITB4"/>
<evidence type="ECO:0000313" key="1">
    <source>
        <dbReference type="EMBL" id="KAA5611502.1"/>
    </source>
</evidence>
<evidence type="ECO:0000313" key="2">
    <source>
        <dbReference type="Proteomes" id="UP000325255"/>
    </source>
</evidence>
<protein>
    <recommendedName>
        <fullName evidence="3">GNAT family N-acetyltransferase</fullName>
    </recommendedName>
</protein>
<keyword evidence="2" id="KW-1185">Reference proteome</keyword>
<name>A0A5M6ITB4_9PROT</name>
<gene>
    <name evidence="1" type="ORF">F1189_14340</name>
</gene>
<dbReference type="Proteomes" id="UP000325255">
    <property type="component" value="Unassembled WGS sequence"/>
</dbReference>
<reference evidence="1 2" key="1">
    <citation type="submission" date="2019-09" db="EMBL/GenBank/DDBJ databases">
        <title>Genome sequence of Rhodovastum atsumiense, a diverse member of the Acetobacteraceae family of non-sulfur purple photosynthetic bacteria.</title>
        <authorList>
            <person name="Meyer T."/>
            <person name="Kyndt J."/>
        </authorList>
    </citation>
    <scope>NUCLEOTIDE SEQUENCE [LARGE SCALE GENOMIC DNA]</scope>
    <source>
        <strain evidence="1 2">DSM 21279</strain>
    </source>
</reference>
<organism evidence="1 2">
    <name type="scientific">Rhodovastum atsumiense</name>
    <dbReference type="NCBI Taxonomy" id="504468"/>
    <lineage>
        <taxon>Bacteria</taxon>
        <taxon>Pseudomonadati</taxon>
        <taxon>Pseudomonadota</taxon>
        <taxon>Alphaproteobacteria</taxon>
        <taxon>Acetobacterales</taxon>
        <taxon>Acetobacteraceae</taxon>
        <taxon>Rhodovastum</taxon>
    </lineage>
</organism>
<comment type="caution">
    <text evidence="1">The sequence shown here is derived from an EMBL/GenBank/DDBJ whole genome shotgun (WGS) entry which is preliminary data.</text>
</comment>
<evidence type="ECO:0008006" key="3">
    <source>
        <dbReference type="Google" id="ProtNLM"/>
    </source>
</evidence>
<dbReference type="RefSeq" id="WP_150041507.1">
    <property type="nucleotide sequence ID" value="NZ_VWPK01000020.1"/>
</dbReference>
<accession>A0A5M6ITB4</accession>
<proteinExistence type="predicted"/>